<dbReference type="KEGG" id="chyd:H4K34_08470"/>
<evidence type="ECO:0000256" key="1">
    <source>
        <dbReference type="SAM" id="Coils"/>
    </source>
</evidence>
<evidence type="ECO:0008006" key="5">
    <source>
        <dbReference type="Google" id="ProtNLM"/>
    </source>
</evidence>
<dbReference type="EMBL" id="CP060139">
    <property type="protein sequence ID" value="QNR25865.1"/>
    <property type="molecule type" value="Genomic_DNA"/>
</dbReference>
<proteinExistence type="predicted"/>
<dbReference type="Proteomes" id="UP000516305">
    <property type="component" value="Chromosome"/>
</dbReference>
<dbReference type="InterPro" id="IPR019734">
    <property type="entry name" value="TPR_rpt"/>
</dbReference>
<dbReference type="InterPro" id="IPR011990">
    <property type="entry name" value="TPR-like_helical_dom_sf"/>
</dbReference>
<sequence>MKLLRYSTFIIAALLILGACSRTKDIFTARTYHRMVSKYNILFNGEQALLKARTQLKKQHVDDYDDFLSIYREGTEETISGVKPDLEKSLEKGSKTIQNHSMLIDGKQKNNYIDDAYLLMGKAHYFKQDYAAALETFNYVIQKFRDAEIRAEAELWAAKTETGMENFIPAKARFEKLYSNTSLARHLNADVFASFAHLEFVQGHYEEAYQLLIQAAEKTEDKELEVRWLYICGQLLAKQGQDYEASQMFDRVIRKGPPYDLLFNAQLNQARNYDIELMDPSKAYDDLEKMLRDEKNYDNRDQIYYVMAEVAQKLGEELDRDDYLNKSIRVSTQNDKQKGLSYLWLAEIRFDDKEYEKSQAYYDSCYQFLPKNHPKYAQVAMFKKSLGRLVANLQTIALQDSLQALASLSDADQLKAINEIIDRVKEADEEALRAKEREMDQLAFNSGTNNGSGIGGLAGVGNANQSFYFYNPSIRSSGVSSFVAKWGNRKLEDNWRRKDKSVILEDPTNTEAGANGEGATGEKELDPRYDPQTYLAQIPNDSAAMDTSHSLIQMALLDNAILYKEDIKDLLAASESVLELLQRYPDYQDRARAWYLLYRIYLLKEDEANSTKYKNLILSTYPKSEYAYLILNEGKDVKDVDESEAKRAYAAAYQDYESKRYRQALSAAKTGFEAYEDSRYGARFLLLTAYCEAGLRKMEELRTSLEEVLKRFPRTPESAEAQKILNAMGQDAKAEGDEKSAKKTATYRSDFSSQHRYVLLVPNGKVSANQVQINLSDFNSKYFPNNRLLVKSILMGTEWQVVMVSGLANQKQAQEYYRTLNSEKALEKLLISVDFKQFVISNANFTDFYKNQDIKGYQAFFDENYK</sequence>
<organism evidence="3 4">
    <name type="scientific">Croceimicrobium hydrocarbonivorans</name>
    <dbReference type="NCBI Taxonomy" id="2761580"/>
    <lineage>
        <taxon>Bacteria</taxon>
        <taxon>Pseudomonadati</taxon>
        <taxon>Bacteroidota</taxon>
        <taxon>Flavobacteriia</taxon>
        <taxon>Flavobacteriales</taxon>
        <taxon>Owenweeksiaceae</taxon>
        <taxon>Croceimicrobium</taxon>
    </lineage>
</organism>
<accession>A0A7H0VJG7</accession>
<keyword evidence="1" id="KW-0175">Coiled coil</keyword>
<dbReference type="SMART" id="SM00028">
    <property type="entry name" value="TPR"/>
    <property type="match status" value="4"/>
</dbReference>
<dbReference type="PROSITE" id="PS51257">
    <property type="entry name" value="PROKAR_LIPOPROTEIN"/>
    <property type="match status" value="1"/>
</dbReference>
<feature type="region of interest" description="Disordered" evidence="2">
    <location>
        <begin position="502"/>
        <end position="527"/>
    </location>
</feature>
<feature type="coiled-coil region" evidence="1">
    <location>
        <begin position="417"/>
        <end position="445"/>
    </location>
</feature>
<evidence type="ECO:0000256" key="2">
    <source>
        <dbReference type="SAM" id="MobiDB-lite"/>
    </source>
</evidence>
<reference evidence="3 4" key="1">
    <citation type="submission" date="2020-08" db="EMBL/GenBank/DDBJ databases">
        <title>Croceimicrobium hydrocarbonivorans gen. nov., sp. nov., a novel marine bacterium isolated from a bacterial consortium that degrades polyethylene terephthalate.</title>
        <authorList>
            <person name="Liu R."/>
        </authorList>
    </citation>
    <scope>NUCLEOTIDE SEQUENCE [LARGE SCALE GENOMIC DNA]</scope>
    <source>
        <strain evidence="3 4">A20-9</strain>
    </source>
</reference>
<gene>
    <name evidence="3" type="ORF">H4K34_08470</name>
</gene>
<keyword evidence="4" id="KW-1185">Reference proteome</keyword>
<evidence type="ECO:0000313" key="4">
    <source>
        <dbReference type="Proteomes" id="UP000516305"/>
    </source>
</evidence>
<dbReference type="SUPFAM" id="SSF48452">
    <property type="entry name" value="TPR-like"/>
    <property type="match status" value="2"/>
</dbReference>
<evidence type="ECO:0000313" key="3">
    <source>
        <dbReference type="EMBL" id="QNR25865.1"/>
    </source>
</evidence>
<protein>
    <recommendedName>
        <fullName evidence="5">Tetratricopeptide repeat protein</fullName>
    </recommendedName>
</protein>
<dbReference type="RefSeq" id="WP_210760390.1">
    <property type="nucleotide sequence ID" value="NZ_CP060139.1"/>
</dbReference>
<dbReference type="AlphaFoldDB" id="A0A7H0VJG7"/>
<dbReference type="Gene3D" id="1.25.40.10">
    <property type="entry name" value="Tetratricopeptide repeat domain"/>
    <property type="match status" value="4"/>
</dbReference>
<name>A0A7H0VJG7_9FLAO</name>